<gene>
    <name evidence="1" type="ORF">SAMN02745166_01043</name>
</gene>
<protein>
    <submittedName>
        <fullName evidence="1">Uncharacterized protein</fullName>
    </submittedName>
</protein>
<reference evidence="2" key="1">
    <citation type="submission" date="2017-02" db="EMBL/GenBank/DDBJ databases">
        <authorList>
            <person name="Varghese N."/>
            <person name="Submissions S."/>
        </authorList>
    </citation>
    <scope>NUCLEOTIDE SEQUENCE [LARGE SCALE GENOMIC DNA]</scope>
    <source>
        <strain evidence="2">ATCC 700200</strain>
    </source>
</reference>
<dbReference type="Proteomes" id="UP000190774">
    <property type="component" value="Unassembled WGS sequence"/>
</dbReference>
<sequence length="135" mass="15037">MKTTHTWTTLTPDTAVVSLNFSILPAVHGKRRDTLVISISQALAQELGWSRGTGLEMRASNDGLTYQLSPSKNPAGNQSRALQEHQGRFQWRIPCTGEVAKHWNFEFTSAHPLQVKEIQSGTLIFGFSEEPTTQE</sequence>
<dbReference type="EMBL" id="FUYE01000003">
    <property type="protein sequence ID" value="SKA84680.1"/>
    <property type="molecule type" value="Genomic_DNA"/>
</dbReference>
<dbReference type="AlphaFoldDB" id="A0A1T4X4U6"/>
<dbReference type="STRING" id="48467.SAMN02745166_01043"/>
<dbReference type="RefSeq" id="WP_078812254.1">
    <property type="nucleotide sequence ID" value="NZ_FUYE01000003.1"/>
</dbReference>
<accession>A0A1T4X4U6</accession>
<evidence type="ECO:0000313" key="1">
    <source>
        <dbReference type="EMBL" id="SKA84680.1"/>
    </source>
</evidence>
<evidence type="ECO:0000313" key="2">
    <source>
        <dbReference type="Proteomes" id="UP000190774"/>
    </source>
</evidence>
<name>A0A1T4X4U6_9BACT</name>
<organism evidence="1 2">
    <name type="scientific">Prosthecobacter debontii</name>
    <dbReference type="NCBI Taxonomy" id="48467"/>
    <lineage>
        <taxon>Bacteria</taxon>
        <taxon>Pseudomonadati</taxon>
        <taxon>Verrucomicrobiota</taxon>
        <taxon>Verrucomicrobiia</taxon>
        <taxon>Verrucomicrobiales</taxon>
        <taxon>Verrucomicrobiaceae</taxon>
        <taxon>Prosthecobacter</taxon>
    </lineage>
</organism>
<proteinExistence type="predicted"/>
<keyword evidence="2" id="KW-1185">Reference proteome</keyword>